<evidence type="ECO:0000313" key="6">
    <source>
        <dbReference type="Proteomes" id="UP000541249"/>
    </source>
</evidence>
<dbReference type="SUPFAM" id="SSF57997">
    <property type="entry name" value="Tropomyosin"/>
    <property type="match status" value="1"/>
</dbReference>
<keyword evidence="6" id="KW-1185">Reference proteome</keyword>
<evidence type="ECO:0000256" key="4">
    <source>
        <dbReference type="SAM" id="MobiDB-lite"/>
    </source>
</evidence>
<feature type="coiled-coil region" evidence="3">
    <location>
        <begin position="429"/>
        <end position="806"/>
    </location>
</feature>
<feature type="compositionally biased region" description="Polar residues" evidence="4">
    <location>
        <begin position="14"/>
        <end position="30"/>
    </location>
</feature>
<dbReference type="PROSITE" id="PS51450">
    <property type="entry name" value="LRR"/>
    <property type="match status" value="4"/>
</dbReference>
<name>A0A7L4DA69_9AVES</name>
<feature type="coiled-coil region" evidence="3">
    <location>
        <begin position="1428"/>
        <end position="2072"/>
    </location>
</feature>
<evidence type="ECO:0000256" key="1">
    <source>
        <dbReference type="ARBA" id="ARBA00022614"/>
    </source>
</evidence>
<dbReference type="OrthoDB" id="433501at2759"/>
<feature type="region of interest" description="Disordered" evidence="4">
    <location>
        <begin position="1"/>
        <end position="54"/>
    </location>
</feature>
<feature type="coiled-coil region" evidence="3">
    <location>
        <begin position="268"/>
        <end position="344"/>
    </location>
</feature>
<comment type="caution">
    <text evidence="5">The sequence shown here is derived from an EMBL/GenBank/DDBJ whole genome shotgun (WGS) entry which is preliminary data.</text>
</comment>
<feature type="compositionally biased region" description="Basic residues" evidence="4">
    <location>
        <begin position="1"/>
        <end position="11"/>
    </location>
</feature>
<feature type="region of interest" description="Disordered" evidence="4">
    <location>
        <begin position="2092"/>
        <end position="2126"/>
    </location>
</feature>
<gene>
    <name evidence="5" type="primary">Cntrl</name>
    <name evidence="5" type="ORF">EURGUL_R04313</name>
</gene>
<dbReference type="InterPro" id="IPR050576">
    <property type="entry name" value="Cilia_flagella_integrity"/>
</dbReference>
<evidence type="ECO:0000256" key="2">
    <source>
        <dbReference type="ARBA" id="ARBA00022737"/>
    </source>
</evidence>
<dbReference type="SMART" id="SM00365">
    <property type="entry name" value="LRR_SD22"/>
    <property type="match status" value="5"/>
</dbReference>
<keyword evidence="2" id="KW-0677">Repeat</keyword>
<dbReference type="EMBL" id="VZZY01010515">
    <property type="protein sequence ID" value="NXW58601.1"/>
    <property type="molecule type" value="Genomic_DNA"/>
</dbReference>
<dbReference type="Gene3D" id="1.10.287.1490">
    <property type="match status" value="1"/>
</dbReference>
<feature type="non-terminal residue" evidence="5">
    <location>
        <position position="2319"/>
    </location>
</feature>
<protein>
    <submittedName>
        <fullName evidence="5">CNTRL protein</fullName>
    </submittedName>
</protein>
<dbReference type="SUPFAM" id="SSF52075">
    <property type="entry name" value="Outer arm dynein light chain 1"/>
    <property type="match status" value="1"/>
</dbReference>
<dbReference type="InterPro" id="IPR003591">
    <property type="entry name" value="Leu-rich_rpt_typical-subtyp"/>
</dbReference>
<keyword evidence="1" id="KW-0433">Leucine-rich repeat</keyword>
<accession>A0A7L4DA69</accession>
<dbReference type="FunFam" id="3.80.10.10:FF:000314">
    <property type="entry name" value="centriolin isoform X4"/>
    <property type="match status" value="1"/>
</dbReference>
<feature type="compositionally biased region" description="Low complexity" evidence="4">
    <location>
        <begin position="31"/>
        <end position="45"/>
    </location>
</feature>
<dbReference type="Proteomes" id="UP000541249">
    <property type="component" value="Unassembled WGS sequence"/>
</dbReference>
<reference evidence="5 6" key="1">
    <citation type="submission" date="2019-09" db="EMBL/GenBank/DDBJ databases">
        <title>Bird 10,000 Genomes (B10K) Project - Family phase.</title>
        <authorList>
            <person name="Zhang G."/>
        </authorList>
    </citation>
    <scope>NUCLEOTIDE SEQUENCE [LARGE SCALE GENOMIC DNA]</scope>
    <source>
        <strain evidence="5">B10K-DU-002-51</strain>
        <tissue evidence="5">Muscle</tissue>
    </source>
</reference>
<sequence>MKKGSVRKALCRRPQTSASRTPSPMSPVSASTRSPSPLSQQTSLSAHKSMERRHQQLVVTAENVEAALESKFHKDANGVSPGVRYITEPLIKGLAKQENLACISSLNLSSPKDGNKKFKYIENFEKCSKLETLNLSNNQIEKIEKLDKLVKLRELNLSCNKISKIEGIEHMQNLQKLNLAGNEIEHIPVWVGKKLRSLRILNLKQNKVSSLHDIAKLKPLQDLTSLFLADNPVVSLPHYRLYTIFHLRALENLDGQPVTNQDRQEALERFNLEEIEKLEKELENTAKEMENLKLNQAKVLEQLRHQDEVNKSLKDKTLQQKQSYEDLQRCLDTKNELLKQKTKELTRACQKQYELEQELAFYKIDAKFEPLNYFPSEDVELDNVPGESPYIGKARYKRNMFIREGYIPNNAQKVEIGKMQLDEDDFYRESQLKVQLQALDELLEGKEKKVNSAQRRLEELQSAIGNAEQQVLKVTEELRQLEDALAQKKIAQASKEGLEQQLSEKIQILHQLRKEALEVEKQMEKQKREIGKKQKELEDLQSSLASVNPEDVRHAHMKAQKASKEQQVDVMNKHYKQLESRLDEMLSRIAKETEEIKDLEQQLTDGQIATNEALKRDLESIIIGLQEYLESVKCQAKRANDECKELQKDKESLLQRLADLEEERNNLEIVAMDAENMRKEITMLEGALQEQREINESLRDAQGNISAYEAELEAQLRDRDAEASQHKEELERLRQLSQMELSALQAELEKERQALENALSKAQLAEEKEQQNYKLLSQFKQLQGDNNHLKQQLKDLQNQLNHAVGNLIHPEEVLARINELKQKLQTGAGDIKCQNSADVLGKSLANLQKELNDVLADAQREKEKAWARQRQLQEDMVSQQEKLEEVQEKYRQACIKTTKARVKAENRQNKNKVHQLENEIQRLQEKIKSMEELQGLADQQLQEADEEKETILAQLEDLEKRKKVEDARAQMQFVSLDKELQELKRAVITSDKLAATELSVAKNQLKALHGTVLRINQERAEEAEEAEEFCAKAARAARDLARAEAEIELLQQLLKEKDEQFQHEMEKAGEKTAASSSRKFEIDKLNEAMEQQKAEIDRLRWLLDNVRTGNKDEIDSLQDEIAALKNLLSHQNDYITSIADPLKRRGYWYYVPSSQASTPASHSTKDSGICLLCSGTCPPGRACGQEKQCGKEDLPSQEGCWVYSPVRHRLYTTNSGKDRRAKEDNEGKEDTGVPKDSPFVPPPGTVIYTALPDGAPVPQGTVVYGPPPAAASGGSVAPGSVIYGPPPAGAQVVYGPLPPNFTIPLIPVGVLHCNVPEHHDLESEVSRLEDTVYYLKSRKYKEKWSEAAERKRQKEVEKLHRNVEELLHEREELEREVAELRQAAQKRNKRKDFIEGYTDNLIAELQLEKSLKHHEDIANEIECIEKTLLKRRAELREADRLLSEAEVELESMRGKTKDTVQKYSHAKRHLSCTETEAKELERRAQETAVKLVKADQQLRLLQADTRDLEQHKKEQEGILKEIDKMVAARDSEFQSLNQKIEMLTESLQKLQGDIQIAEGNEEHHLQILREAESLLQGKKTELERTKDQITAQRQELLFLDQQLHQRREELRVLQDRISQKKGDLKEALQDGETEANEKLRQIREIKLLLEELNVERKELDVQINEKRAQLSFIKRDIGKEEENLEGILGQITRHKTELKHVLEMLELENNELQGLKLQHDQKISELEKTQLAILEEKLKLENIQRLFQCQQGEVDWQEQLLEKDRQENEHLVSQMRTLQNNIESLNKEKEKLEEDCRRLEKKLSQTRRDLTATEESSRTALSSVEKMEVDVKCLQQEVEVLSKQKQSLHGDVAALQKDLQEKKEELETLKGELNDCRQQLQLVEQSLKNHRKHQDELLREQATLKEDIRECIRRRKDCQERQKRRENQLQQLQKETEEKEAELAKQEAILHDLKQNSECEGKKLEECTAQVKEQKKLLEKELADQQKKLEQTVAKVKLAEENLWKLEEEESRCAALEEAVRKSKHRLSEKELELQQKNRELESLQKELEVSKAELNHLQDQAASERKKAEQQIWGLKEAMKKQRMWLERKLHEQKHGSDRLQSATGTAEQAARHSHARAKHLTKDPGQVQQDFVDLQAQVTPPEDLEQRQREMENAATRLKLEVEDEIRMEFKSSSPSSLELLEAPSEARDSLRCEFDHLEETYLFAAADKRLLALEEKLNFSKVFLMDEQWRGEALREKLQHHEDRLKARLRQCMSKQVEALMRGKQQTEGTLHSLKRQVDALDDLVSSASSDSLFLAQSSSLVPLQDALTLTTPQVT</sequence>
<evidence type="ECO:0000256" key="3">
    <source>
        <dbReference type="SAM" id="Coils"/>
    </source>
</evidence>
<feature type="region of interest" description="Disordered" evidence="4">
    <location>
        <begin position="1212"/>
        <end position="1242"/>
    </location>
</feature>
<feature type="coiled-coil region" evidence="3">
    <location>
        <begin position="1349"/>
        <end position="1390"/>
    </location>
</feature>
<dbReference type="Pfam" id="PF14580">
    <property type="entry name" value="LRR_9"/>
    <property type="match status" value="1"/>
</dbReference>
<evidence type="ECO:0000313" key="5">
    <source>
        <dbReference type="EMBL" id="NXW58601.1"/>
    </source>
</evidence>
<feature type="compositionally biased region" description="Basic and acidic residues" evidence="4">
    <location>
        <begin position="1216"/>
        <end position="1233"/>
    </location>
</feature>
<feature type="coiled-coil region" evidence="3">
    <location>
        <begin position="1026"/>
        <end position="1134"/>
    </location>
</feature>
<dbReference type="PANTHER" id="PTHR45973:SF36">
    <property type="entry name" value="CENTRIOLIN"/>
    <property type="match status" value="1"/>
</dbReference>
<organism evidence="5 6">
    <name type="scientific">Eurystomus gularis</name>
    <dbReference type="NCBI Taxonomy" id="325343"/>
    <lineage>
        <taxon>Eukaryota</taxon>
        <taxon>Metazoa</taxon>
        <taxon>Chordata</taxon>
        <taxon>Craniata</taxon>
        <taxon>Vertebrata</taxon>
        <taxon>Euteleostomi</taxon>
        <taxon>Archelosauria</taxon>
        <taxon>Archosauria</taxon>
        <taxon>Dinosauria</taxon>
        <taxon>Saurischia</taxon>
        <taxon>Theropoda</taxon>
        <taxon>Coelurosauria</taxon>
        <taxon>Aves</taxon>
        <taxon>Neognathae</taxon>
        <taxon>Neoaves</taxon>
        <taxon>Telluraves</taxon>
        <taxon>Coraciimorphae</taxon>
        <taxon>Coraciiformes</taxon>
        <taxon>Coraciidae</taxon>
        <taxon>Eurystomus</taxon>
    </lineage>
</organism>
<dbReference type="InterPro" id="IPR032675">
    <property type="entry name" value="LRR_dom_sf"/>
</dbReference>
<proteinExistence type="predicted"/>
<dbReference type="SMART" id="SM00369">
    <property type="entry name" value="LRR_TYP"/>
    <property type="match status" value="5"/>
</dbReference>
<dbReference type="InterPro" id="IPR001611">
    <property type="entry name" value="Leu-rich_rpt"/>
</dbReference>
<feature type="non-terminal residue" evidence="5">
    <location>
        <position position="1"/>
    </location>
</feature>
<feature type="coiled-coil region" evidence="3">
    <location>
        <begin position="844"/>
        <end position="968"/>
    </location>
</feature>
<keyword evidence="3" id="KW-0175">Coiled coil</keyword>
<dbReference type="PANTHER" id="PTHR45973">
    <property type="entry name" value="PROTEIN PHOSPHATASE 1 REGULATORY SUBUNIT SDS22-RELATED"/>
    <property type="match status" value="1"/>
</dbReference>
<dbReference type="Gene3D" id="3.80.10.10">
    <property type="entry name" value="Ribonuclease Inhibitor"/>
    <property type="match status" value="1"/>
</dbReference>